<evidence type="ECO:0000256" key="15">
    <source>
        <dbReference type="ARBA" id="ARBA00068150"/>
    </source>
</evidence>
<evidence type="ECO:0000256" key="14">
    <source>
        <dbReference type="ARBA" id="ARBA00064003"/>
    </source>
</evidence>
<dbReference type="Pfam" id="PF00512">
    <property type="entry name" value="HisKA"/>
    <property type="match status" value="1"/>
</dbReference>
<keyword evidence="11 17" id="KW-1133">Transmembrane helix</keyword>
<dbReference type="InterPro" id="IPR036890">
    <property type="entry name" value="HATPase_C_sf"/>
</dbReference>
<dbReference type="PROSITE" id="PS50109">
    <property type="entry name" value="HIS_KIN"/>
    <property type="match status" value="1"/>
</dbReference>
<dbReference type="Gene3D" id="3.30.450.20">
    <property type="entry name" value="PAS domain"/>
    <property type="match status" value="1"/>
</dbReference>
<dbReference type="SMART" id="SM00448">
    <property type="entry name" value="REC"/>
    <property type="match status" value="2"/>
</dbReference>
<evidence type="ECO:0000256" key="6">
    <source>
        <dbReference type="ARBA" id="ARBA00022679"/>
    </source>
</evidence>
<evidence type="ECO:0000256" key="11">
    <source>
        <dbReference type="ARBA" id="ARBA00022989"/>
    </source>
</evidence>
<dbReference type="Gene3D" id="1.10.287.130">
    <property type="match status" value="1"/>
</dbReference>
<dbReference type="PROSITE" id="PS50110">
    <property type="entry name" value="RESPONSE_REGULATORY"/>
    <property type="match status" value="2"/>
</dbReference>
<evidence type="ECO:0000256" key="10">
    <source>
        <dbReference type="ARBA" id="ARBA00022840"/>
    </source>
</evidence>
<dbReference type="InterPro" id="IPR013767">
    <property type="entry name" value="PAS_fold"/>
</dbReference>
<dbReference type="CDD" id="cd17546">
    <property type="entry name" value="REC_hyHK_CKI1_RcsC-like"/>
    <property type="match status" value="1"/>
</dbReference>
<comment type="catalytic activity">
    <reaction evidence="1">
        <text>ATP + protein L-histidine = ADP + protein N-phospho-L-histidine.</text>
        <dbReference type="EC" id="2.7.13.3"/>
    </reaction>
</comment>
<keyword evidence="10" id="KW-0067">ATP-binding</keyword>
<dbReference type="InterPro" id="IPR001789">
    <property type="entry name" value="Sig_transdc_resp-reg_receiver"/>
</dbReference>
<dbReference type="PROSITE" id="PS50894">
    <property type="entry name" value="HPT"/>
    <property type="match status" value="1"/>
</dbReference>
<dbReference type="SMART" id="SM00387">
    <property type="entry name" value="HATPase_c"/>
    <property type="match status" value="1"/>
</dbReference>
<dbReference type="SUPFAM" id="SSF55785">
    <property type="entry name" value="PYP-like sensor domain (PAS domain)"/>
    <property type="match status" value="1"/>
</dbReference>
<name>A0A5S3V2D9_9GAMM</name>
<dbReference type="InterPro" id="IPR000700">
    <property type="entry name" value="PAS-assoc_C"/>
</dbReference>
<dbReference type="SUPFAM" id="SSF55874">
    <property type="entry name" value="ATPase domain of HSP90 chaperone/DNA topoisomerase II/histidine kinase"/>
    <property type="match status" value="1"/>
</dbReference>
<keyword evidence="9" id="KW-0418">Kinase</keyword>
<dbReference type="Gene3D" id="3.40.50.2300">
    <property type="match status" value="2"/>
</dbReference>
<keyword evidence="7 17" id="KW-0812">Transmembrane</keyword>
<dbReference type="InterPro" id="IPR008207">
    <property type="entry name" value="Sig_transdc_His_kin_Hpt_dom"/>
</dbReference>
<comment type="subunit">
    <text evidence="14">At low DSF concentrations, interacts with RpfF.</text>
</comment>
<proteinExistence type="predicted"/>
<keyword evidence="6" id="KW-0808">Transferase</keyword>
<dbReference type="FunFam" id="1.10.287.130:FF:000002">
    <property type="entry name" value="Two-component osmosensing histidine kinase"/>
    <property type="match status" value="1"/>
</dbReference>
<dbReference type="InterPro" id="IPR005467">
    <property type="entry name" value="His_kinase_dom"/>
</dbReference>
<dbReference type="EMBL" id="CP045429">
    <property type="protein sequence ID" value="QPB83048.1"/>
    <property type="molecule type" value="Genomic_DNA"/>
</dbReference>
<evidence type="ECO:0000256" key="16">
    <source>
        <dbReference type="SAM" id="MobiDB-lite"/>
    </source>
</evidence>
<dbReference type="SMART" id="SM00388">
    <property type="entry name" value="HisKA"/>
    <property type="match status" value="1"/>
</dbReference>
<dbReference type="PANTHER" id="PTHR45339:SF1">
    <property type="entry name" value="HYBRID SIGNAL TRANSDUCTION HISTIDINE KINASE J"/>
    <property type="match status" value="1"/>
</dbReference>
<dbReference type="InterPro" id="IPR003594">
    <property type="entry name" value="HATPase_dom"/>
</dbReference>
<dbReference type="PANTHER" id="PTHR45339">
    <property type="entry name" value="HYBRID SIGNAL TRANSDUCTION HISTIDINE KINASE J"/>
    <property type="match status" value="1"/>
</dbReference>
<organism evidence="18 19">
    <name type="scientific">Pseudoalteromonas rubra</name>
    <dbReference type="NCBI Taxonomy" id="43658"/>
    <lineage>
        <taxon>Bacteria</taxon>
        <taxon>Pseudomonadati</taxon>
        <taxon>Pseudomonadota</taxon>
        <taxon>Gammaproteobacteria</taxon>
        <taxon>Alteromonadales</taxon>
        <taxon>Pseudoalteromonadaceae</taxon>
        <taxon>Pseudoalteromonas</taxon>
    </lineage>
</organism>
<reference evidence="18 19" key="1">
    <citation type="submission" date="2019-10" db="EMBL/GenBank/DDBJ databases">
        <title>Pseudoalteromonas rubra S4059.</title>
        <authorList>
            <person name="Paulsen S."/>
            <person name="Wang X."/>
        </authorList>
    </citation>
    <scope>NUCLEOTIDE SEQUENCE [LARGE SCALE GENOMIC DNA]</scope>
    <source>
        <strain evidence="18 19">S4059</strain>
    </source>
</reference>
<evidence type="ECO:0000256" key="4">
    <source>
        <dbReference type="ARBA" id="ARBA00022475"/>
    </source>
</evidence>
<feature type="transmembrane region" description="Helical" evidence="17">
    <location>
        <begin position="6"/>
        <end position="29"/>
    </location>
</feature>
<dbReference type="NCBIfam" id="TIGR00229">
    <property type="entry name" value="sensory_box"/>
    <property type="match status" value="1"/>
</dbReference>
<evidence type="ECO:0000256" key="13">
    <source>
        <dbReference type="ARBA" id="ARBA00023136"/>
    </source>
</evidence>
<feature type="transmembrane region" description="Helical" evidence="17">
    <location>
        <begin position="196"/>
        <end position="215"/>
    </location>
</feature>
<dbReference type="SUPFAM" id="SSF47226">
    <property type="entry name" value="Histidine-containing phosphotransfer domain, HPT domain"/>
    <property type="match status" value="1"/>
</dbReference>
<dbReference type="Proteomes" id="UP000305729">
    <property type="component" value="Chromosome 1"/>
</dbReference>
<dbReference type="GO" id="GO:0006355">
    <property type="term" value="P:regulation of DNA-templated transcription"/>
    <property type="evidence" value="ECO:0007669"/>
    <property type="project" value="InterPro"/>
</dbReference>
<dbReference type="Pfam" id="PF02518">
    <property type="entry name" value="HATPase_c"/>
    <property type="match status" value="1"/>
</dbReference>
<dbReference type="InterPro" id="IPR036641">
    <property type="entry name" value="HPT_dom_sf"/>
</dbReference>
<dbReference type="InterPro" id="IPR011006">
    <property type="entry name" value="CheY-like_superfamily"/>
</dbReference>
<dbReference type="STRING" id="43658.AT705_01480"/>
<dbReference type="InterPro" id="IPR035965">
    <property type="entry name" value="PAS-like_dom_sf"/>
</dbReference>
<dbReference type="GO" id="GO:0005886">
    <property type="term" value="C:plasma membrane"/>
    <property type="evidence" value="ECO:0007669"/>
    <property type="project" value="UniProtKB-SubCell"/>
</dbReference>
<keyword evidence="8" id="KW-0547">Nucleotide-binding</keyword>
<evidence type="ECO:0000256" key="7">
    <source>
        <dbReference type="ARBA" id="ARBA00022692"/>
    </source>
</evidence>
<evidence type="ECO:0000256" key="8">
    <source>
        <dbReference type="ARBA" id="ARBA00022741"/>
    </source>
</evidence>
<feature type="region of interest" description="Disordered" evidence="16">
    <location>
        <begin position="1068"/>
        <end position="1091"/>
    </location>
</feature>
<dbReference type="Pfam" id="PF01627">
    <property type="entry name" value="Hpt"/>
    <property type="match status" value="1"/>
</dbReference>
<evidence type="ECO:0000256" key="17">
    <source>
        <dbReference type="SAM" id="Phobius"/>
    </source>
</evidence>
<evidence type="ECO:0000313" key="19">
    <source>
        <dbReference type="Proteomes" id="UP000305729"/>
    </source>
</evidence>
<dbReference type="PROSITE" id="PS50113">
    <property type="entry name" value="PAC"/>
    <property type="match status" value="1"/>
</dbReference>
<dbReference type="RefSeq" id="WP_138536877.1">
    <property type="nucleotide sequence ID" value="NZ_CP045429.1"/>
</dbReference>
<evidence type="ECO:0000256" key="2">
    <source>
        <dbReference type="ARBA" id="ARBA00004651"/>
    </source>
</evidence>
<dbReference type="InterPro" id="IPR000014">
    <property type="entry name" value="PAS"/>
</dbReference>
<dbReference type="InterPro" id="IPR004358">
    <property type="entry name" value="Sig_transdc_His_kin-like_C"/>
</dbReference>
<keyword evidence="13 17" id="KW-0472">Membrane</keyword>
<dbReference type="CDD" id="cd00082">
    <property type="entry name" value="HisKA"/>
    <property type="match status" value="1"/>
</dbReference>
<dbReference type="SUPFAM" id="SSF55781">
    <property type="entry name" value="GAF domain-like"/>
    <property type="match status" value="1"/>
</dbReference>
<keyword evidence="4" id="KW-1003">Cell membrane</keyword>
<comment type="subcellular location">
    <subcellularLocation>
        <location evidence="2">Cell membrane</location>
        <topology evidence="2">Multi-pass membrane protein</topology>
    </subcellularLocation>
</comment>
<dbReference type="CDD" id="cd16922">
    <property type="entry name" value="HATPase_EvgS-ArcB-TorS-like"/>
    <property type="match status" value="1"/>
</dbReference>
<dbReference type="Pfam" id="PF00989">
    <property type="entry name" value="PAS"/>
    <property type="match status" value="1"/>
</dbReference>
<dbReference type="SUPFAM" id="SSF47384">
    <property type="entry name" value="Homodimeric domain of signal transducing histidine kinase"/>
    <property type="match status" value="1"/>
</dbReference>
<keyword evidence="12" id="KW-0902">Two-component regulatory system</keyword>
<evidence type="ECO:0000256" key="5">
    <source>
        <dbReference type="ARBA" id="ARBA00022553"/>
    </source>
</evidence>
<dbReference type="FunFam" id="3.30.565.10:FF:000010">
    <property type="entry name" value="Sensor histidine kinase RcsC"/>
    <property type="match status" value="1"/>
</dbReference>
<evidence type="ECO:0000256" key="9">
    <source>
        <dbReference type="ARBA" id="ARBA00022777"/>
    </source>
</evidence>
<dbReference type="InterPro" id="IPR003661">
    <property type="entry name" value="HisK_dim/P_dom"/>
</dbReference>
<gene>
    <name evidence="18" type="ORF">CWC22_008605</name>
</gene>
<sequence>MGVRFRVNIVYSVILSLLIIAALLLLLNFAKIAPINKKLDNLTTLSTVSSSLTAHAQNHTVQLALYLNKSQPDQLEKLAIFSTSDLSLVTGTQISPDIAQANQNPVSLLEAISALPVESSAAQLATLHSDLKQLFIQTYAELNQPSLVVSPFNLAHYYTELKHITAELEQLNGLFMQQSRQLSGDKERIFIQLKTLIIWGVVLLGAATLLAAWWSNFGLFEPLQRLYLALHNANQTGNTKLQLPEQLGTELSGLANVVGKMHDKLHNRIEIAKLREMFNQGIRHSRDPDELRRFALEFFAIHYAAPSVAICNTDENTLIPIQTIGCPPCLDDLSIQYAQLCRTLTRQSLDAGSSAFEVKAGAVVISIKSAALYPLLVNNQLRGALYIASVEHFDCEQQSSIQQLCEDLAIQIQLCENAQQQLAAETALSQHLEMMLHILNAIPNPTYYRDIHGTFLGVNRAFLDFLDLFEAEVTGMRIQDVFDVYTTGYLEQKSRYTIEQQAQHQFELKLENGQQESRELIVHEAPFFDGFKEVGGVVGTFLDMTERNELERNMLAAKELADKNAKVKSEFLANMSHEIRSPMNAIIGMAHLALNTQLDIKQRSYVEKIDNAAKQLLKLLNDILDFSKIEAGKVEIESTHFQLDKVLDNVATIVGFKADEKQLELVFDVHPDVANDYIGDPLRISQVLINLAGNAVKFTEQGHVTVNISYQSEDEQSARLLFSVIDTGIGLSQEQQTRLFQSFAQADTSITRKYGGTGLGLTISQHLVKLMGGEIFVESELGKGSTFYFTLPLPFATPTRLLSQPAEHFKDKMALVVDDNALAREVMAAMLKKFGIASKLFSSGDACIEYVRNQQPHFDIAFIDWHMPQKDGIDTIMELHAQSPASQYALVTAYGRELGLKDEQKHIISSILLKPINPSSVFDCLQACLAPQPQQLNTSCPAQDSRLSGLTILVAEDQPVNQEIAVEILSFHGATVEVANNGQEALNAVQSSAFDIVLMDMQMPVMDGLQATRAIGQLTNTAKPPILAMTANAMQDDIQTCLDAGMVGHIAKPIDVENMVATILAHTQKQERDDGNPLPVSAERQDDTVQNTETEASTFDGIDIEAGINRAAGNREVYFSLLEKFVKQQIEELINLKQAITIGNTELAEHILHALKGASANLSMTFLTGQCAELESQLKDARFDGTQIDNLLDYIRGCHAQITHHIESGITHAQNAAVQSAANSTSDTHSEPAEAPLIALAKALREYDSSATELVASLHDDAPLPSAVLDELKALITQYEFEKAHSLLEPYVPQQALSGSAAVD</sequence>
<accession>A0A5S3V2D9</accession>
<dbReference type="Pfam" id="PF00072">
    <property type="entry name" value="Response_reg"/>
    <property type="match status" value="2"/>
</dbReference>
<dbReference type="Gene3D" id="3.30.565.10">
    <property type="entry name" value="Histidine kinase-like ATPase, C-terminal domain"/>
    <property type="match status" value="1"/>
</dbReference>
<dbReference type="PRINTS" id="PR00344">
    <property type="entry name" value="BCTRLSENSOR"/>
</dbReference>
<evidence type="ECO:0000256" key="12">
    <source>
        <dbReference type="ARBA" id="ARBA00023012"/>
    </source>
</evidence>
<keyword evidence="5" id="KW-0597">Phosphoprotein</keyword>
<evidence type="ECO:0000256" key="3">
    <source>
        <dbReference type="ARBA" id="ARBA00012438"/>
    </source>
</evidence>
<evidence type="ECO:0000256" key="1">
    <source>
        <dbReference type="ARBA" id="ARBA00000085"/>
    </source>
</evidence>
<dbReference type="CDD" id="cd00156">
    <property type="entry name" value="REC"/>
    <property type="match status" value="1"/>
</dbReference>
<dbReference type="Gene3D" id="1.20.120.160">
    <property type="entry name" value="HPT domain"/>
    <property type="match status" value="1"/>
</dbReference>
<dbReference type="InterPro" id="IPR036097">
    <property type="entry name" value="HisK_dim/P_sf"/>
</dbReference>
<dbReference type="GO" id="GO:0000155">
    <property type="term" value="F:phosphorelay sensor kinase activity"/>
    <property type="evidence" value="ECO:0007669"/>
    <property type="project" value="InterPro"/>
</dbReference>
<dbReference type="EC" id="2.7.13.3" evidence="3"/>
<protein>
    <recommendedName>
        <fullName evidence="15">Sensory/regulatory protein RpfC</fullName>
        <ecNumber evidence="3">2.7.13.3</ecNumber>
    </recommendedName>
</protein>
<evidence type="ECO:0000313" key="18">
    <source>
        <dbReference type="EMBL" id="QPB83048.1"/>
    </source>
</evidence>
<dbReference type="SUPFAM" id="SSF52172">
    <property type="entry name" value="CheY-like"/>
    <property type="match status" value="2"/>
</dbReference>
<dbReference type="GO" id="GO:0005524">
    <property type="term" value="F:ATP binding"/>
    <property type="evidence" value="ECO:0007669"/>
    <property type="project" value="UniProtKB-KW"/>
</dbReference>